<proteinExistence type="predicted"/>
<dbReference type="Pfam" id="PF23598">
    <property type="entry name" value="LRR_14"/>
    <property type="match status" value="1"/>
</dbReference>
<keyword evidence="1" id="KW-0677">Repeat</keyword>
<reference evidence="3" key="1">
    <citation type="submission" date="2020-06" db="EMBL/GenBank/DDBJ databases">
        <authorList>
            <person name="Li T."/>
            <person name="Hu X."/>
            <person name="Zhang T."/>
            <person name="Song X."/>
            <person name="Zhang H."/>
            <person name="Dai N."/>
            <person name="Sheng W."/>
            <person name="Hou X."/>
            <person name="Wei L."/>
        </authorList>
    </citation>
    <scope>NUCLEOTIDE SEQUENCE</scope>
    <source>
        <strain evidence="3">G02</strain>
        <tissue evidence="3">Leaf</tissue>
    </source>
</reference>
<name>A0AAW2PIL9_SESRA</name>
<dbReference type="PANTHER" id="PTHR15140">
    <property type="entry name" value="TUBULIN-SPECIFIC CHAPERONE E"/>
    <property type="match status" value="1"/>
</dbReference>
<dbReference type="InterPro" id="IPR055414">
    <property type="entry name" value="LRR_R13L4/SHOC2-like"/>
</dbReference>
<feature type="domain" description="Disease resistance R13L4/SHOC-2-like LRR" evidence="2">
    <location>
        <begin position="67"/>
        <end position="248"/>
    </location>
</feature>
<evidence type="ECO:0000313" key="3">
    <source>
        <dbReference type="EMBL" id="KAL0354985.1"/>
    </source>
</evidence>
<dbReference type="AlphaFoldDB" id="A0AAW2PIL9"/>
<dbReference type="SUPFAM" id="SSF52058">
    <property type="entry name" value="L domain-like"/>
    <property type="match status" value="1"/>
</dbReference>
<comment type="caution">
    <text evidence="3">The sequence shown here is derived from an EMBL/GenBank/DDBJ whole genome shotgun (WGS) entry which is preliminary data.</text>
</comment>
<dbReference type="InterPro" id="IPR032675">
    <property type="entry name" value="LRR_dom_sf"/>
</dbReference>
<evidence type="ECO:0000256" key="1">
    <source>
        <dbReference type="ARBA" id="ARBA00022737"/>
    </source>
</evidence>
<protein>
    <recommendedName>
        <fullName evidence="2">Disease resistance R13L4/SHOC-2-like LRR domain-containing protein</fullName>
    </recommendedName>
</protein>
<accession>A0AAW2PIL9</accession>
<dbReference type="Gene3D" id="3.80.10.10">
    <property type="entry name" value="Ribonuclease Inhibitor"/>
    <property type="match status" value="1"/>
</dbReference>
<reference evidence="3" key="2">
    <citation type="journal article" date="2024" name="Plant">
        <title>Genomic evolution and insights into agronomic trait innovations of Sesamum species.</title>
        <authorList>
            <person name="Miao H."/>
            <person name="Wang L."/>
            <person name="Qu L."/>
            <person name="Liu H."/>
            <person name="Sun Y."/>
            <person name="Le M."/>
            <person name="Wang Q."/>
            <person name="Wei S."/>
            <person name="Zheng Y."/>
            <person name="Lin W."/>
            <person name="Duan Y."/>
            <person name="Cao H."/>
            <person name="Xiong S."/>
            <person name="Wang X."/>
            <person name="Wei L."/>
            <person name="Li C."/>
            <person name="Ma Q."/>
            <person name="Ju M."/>
            <person name="Zhao R."/>
            <person name="Li G."/>
            <person name="Mu C."/>
            <person name="Tian Q."/>
            <person name="Mei H."/>
            <person name="Zhang T."/>
            <person name="Gao T."/>
            <person name="Zhang H."/>
        </authorList>
    </citation>
    <scope>NUCLEOTIDE SEQUENCE</scope>
    <source>
        <strain evidence="3">G02</strain>
    </source>
</reference>
<gene>
    <name evidence="3" type="ORF">Sradi_3945400</name>
</gene>
<dbReference type="PANTHER" id="PTHR15140:SF33">
    <property type="entry name" value="LATE BLIGHT RESISTANCE PROTEIN HOMOLOG R1A-3 ISOFORM X1"/>
    <property type="match status" value="1"/>
</dbReference>
<dbReference type="EMBL" id="JACGWJ010000017">
    <property type="protein sequence ID" value="KAL0354985.1"/>
    <property type="molecule type" value="Genomic_DNA"/>
</dbReference>
<organism evidence="3">
    <name type="scientific">Sesamum radiatum</name>
    <name type="common">Black benniseed</name>
    <dbReference type="NCBI Taxonomy" id="300843"/>
    <lineage>
        <taxon>Eukaryota</taxon>
        <taxon>Viridiplantae</taxon>
        <taxon>Streptophyta</taxon>
        <taxon>Embryophyta</taxon>
        <taxon>Tracheophyta</taxon>
        <taxon>Spermatophyta</taxon>
        <taxon>Magnoliopsida</taxon>
        <taxon>eudicotyledons</taxon>
        <taxon>Gunneridae</taxon>
        <taxon>Pentapetalae</taxon>
        <taxon>asterids</taxon>
        <taxon>lamiids</taxon>
        <taxon>Lamiales</taxon>
        <taxon>Pedaliaceae</taxon>
        <taxon>Sesamum</taxon>
    </lineage>
</organism>
<sequence length="357" mass="41260">MENVGGLCFLCGHGSTFQMINLPKVQIASQSASVTSALVCNDCRDMHPHLARRRLVRMKYFIRSYTVEHLHPTNLRFLHVKSGTSSELLLPSKICFLWDLRCLDIYEATVLPFEIWDMAELRYLTVKSAILPDPVVSADFIILENLHTLCTIRNFKCTEAVLQKIPNLKKLKCHYDKKRSMEWSYYCLNNLARLHKLESLSIDAKDLSLKNISFPTSLKDLRLGRCNISWEEMTIIGSSLPILETLVLIDNAFNGYEWNPVEGQFLHLKVLYIYKSDLLWWRAENNHFPNLKRLFLIRMHLLKEIPLGIGDIATLDLIYLWNCGDSVLDSAKQILEEQDSLGNETLQIYVGRKKLRS</sequence>
<evidence type="ECO:0000259" key="2">
    <source>
        <dbReference type="Pfam" id="PF23598"/>
    </source>
</evidence>